<dbReference type="GO" id="GO:0005068">
    <property type="term" value="F:transmembrane receptor protein tyrosine kinase adaptor activity"/>
    <property type="evidence" value="ECO:0007669"/>
    <property type="project" value="TreeGrafter"/>
</dbReference>
<dbReference type="PANTHER" id="PTHR21258">
    <property type="entry name" value="DOCKING PROTEIN RELATED"/>
    <property type="match status" value="1"/>
</dbReference>
<dbReference type="GO" id="GO:0008543">
    <property type="term" value="P:fibroblast growth factor receptor signaling pathway"/>
    <property type="evidence" value="ECO:0007669"/>
    <property type="project" value="TreeGrafter"/>
</dbReference>
<name>A0AAV2TTM3_CALDB</name>
<evidence type="ECO:0000313" key="4">
    <source>
        <dbReference type="Proteomes" id="UP001497525"/>
    </source>
</evidence>
<feature type="region of interest" description="Disordered" evidence="1">
    <location>
        <begin position="173"/>
        <end position="197"/>
    </location>
</feature>
<dbReference type="InterPro" id="IPR002404">
    <property type="entry name" value="IRS_PTB"/>
</dbReference>
<dbReference type="Proteomes" id="UP001497525">
    <property type="component" value="Unassembled WGS sequence"/>
</dbReference>
<dbReference type="SMART" id="SM00310">
    <property type="entry name" value="PTBI"/>
    <property type="match status" value="1"/>
</dbReference>
<proteinExistence type="predicted"/>
<feature type="domain" description="IRS-type PTB" evidence="2">
    <location>
        <begin position="45"/>
        <end position="148"/>
    </location>
</feature>
<dbReference type="InterPro" id="IPR050996">
    <property type="entry name" value="Docking_Protein_DOK"/>
</dbReference>
<organism evidence="3 4">
    <name type="scientific">Calicophoron daubneyi</name>
    <name type="common">Rumen fluke</name>
    <name type="synonym">Paramphistomum daubneyi</name>
    <dbReference type="NCBI Taxonomy" id="300641"/>
    <lineage>
        <taxon>Eukaryota</taxon>
        <taxon>Metazoa</taxon>
        <taxon>Spiralia</taxon>
        <taxon>Lophotrochozoa</taxon>
        <taxon>Platyhelminthes</taxon>
        <taxon>Trematoda</taxon>
        <taxon>Digenea</taxon>
        <taxon>Plagiorchiida</taxon>
        <taxon>Pronocephalata</taxon>
        <taxon>Paramphistomoidea</taxon>
        <taxon>Paramphistomidae</taxon>
        <taxon>Calicophoron</taxon>
    </lineage>
</organism>
<dbReference type="AlphaFoldDB" id="A0AAV2TTM3"/>
<dbReference type="GO" id="GO:0005737">
    <property type="term" value="C:cytoplasm"/>
    <property type="evidence" value="ECO:0007669"/>
    <property type="project" value="TreeGrafter"/>
</dbReference>
<dbReference type="EMBL" id="CAXLJL010000678">
    <property type="protein sequence ID" value="CAL5139951.1"/>
    <property type="molecule type" value="Genomic_DNA"/>
</dbReference>
<gene>
    <name evidence="3" type="ORF">CDAUBV1_LOCUS15136</name>
</gene>
<evidence type="ECO:0000256" key="1">
    <source>
        <dbReference type="SAM" id="MobiDB-lite"/>
    </source>
</evidence>
<evidence type="ECO:0000259" key="2">
    <source>
        <dbReference type="PROSITE" id="PS51064"/>
    </source>
</evidence>
<dbReference type="Gene3D" id="2.30.29.30">
    <property type="entry name" value="Pleckstrin-homology domain (PH domain)/Phosphotyrosine-binding domain (PTB)"/>
    <property type="match status" value="1"/>
</dbReference>
<evidence type="ECO:0000313" key="3">
    <source>
        <dbReference type="EMBL" id="CAL5139951.1"/>
    </source>
</evidence>
<protein>
    <recommendedName>
        <fullName evidence="2">IRS-type PTB domain-containing protein</fullName>
    </recommendedName>
</protein>
<dbReference type="PANTHER" id="PTHR21258:SF55">
    <property type="entry name" value="FI23523P1"/>
    <property type="match status" value="1"/>
</dbReference>
<feature type="region of interest" description="Disordered" evidence="1">
    <location>
        <begin position="307"/>
        <end position="329"/>
    </location>
</feature>
<dbReference type="SUPFAM" id="SSF50729">
    <property type="entry name" value="PH domain-like"/>
    <property type="match status" value="1"/>
</dbReference>
<reference evidence="3" key="1">
    <citation type="submission" date="2024-06" db="EMBL/GenBank/DDBJ databases">
        <authorList>
            <person name="Liu X."/>
            <person name="Lenzi L."/>
            <person name="Haldenby T S."/>
            <person name="Uol C."/>
        </authorList>
    </citation>
    <scope>NUCLEOTIDE SEQUENCE</scope>
</reference>
<feature type="compositionally biased region" description="Low complexity" evidence="1">
    <location>
        <begin position="179"/>
        <end position="194"/>
    </location>
</feature>
<dbReference type="GO" id="GO:0005104">
    <property type="term" value="F:fibroblast growth factor receptor binding"/>
    <property type="evidence" value="ECO:0007669"/>
    <property type="project" value="TreeGrafter"/>
</dbReference>
<comment type="caution">
    <text evidence="3">The sequence shown here is derived from an EMBL/GenBank/DDBJ whole genome shotgun (WGS) entry which is preliminary data.</text>
</comment>
<dbReference type="Pfam" id="PF02174">
    <property type="entry name" value="IRS"/>
    <property type="match status" value="1"/>
</dbReference>
<dbReference type="SMART" id="SM01244">
    <property type="entry name" value="IRS"/>
    <property type="match status" value="1"/>
</dbReference>
<dbReference type="PROSITE" id="PS51064">
    <property type="entry name" value="IRS_PTB"/>
    <property type="match status" value="1"/>
</dbReference>
<sequence>MGLANSSFKSESLECLVKDSDSIVRTPAGFCIQKLREAHEPSRALVNGNRSVRLCNAALLDKHLHINCRGQLELQTQDLIFRTSDRSLTWPLWCLRWYGENAKFFVFESGRRCPSGPGLYMFKCKQSRQLSSSLDRQIALIASQYRCSLPDTRYPSSLHRPVGSTTKLTEVESNSGVESPSTCSSVRVRSRGSCPPSPADFRSATLRIDIEDYLTFAPPNQALESTSTISYPLLLASPPVTLPQGNVSDHLNYLDIVGTSDALLLSSSFESAAGQYLIAAAPHPYVNQPNRMLSSQLSEFERVENDYVPEPAQSTEAVSTLLEPDAGNE</sequence>
<dbReference type="InterPro" id="IPR011993">
    <property type="entry name" value="PH-like_dom_sf"/>
</dbReference>
<accession>A0AAV2TTM3</accession>